<comment type="caution">
    <text evidence="1">The sequence shown here is derived from an EMBL/GenBank/DDBJ whole genome shotgun (WGS) entry which is preliminary data.</text>
</comment>
<organism evidence="1 2">
    <name type="scientific">Coniosporium uncinatum</name>
    <dbReference type="NCBI Taxonomy" id="93489"/>
    <lineage>
        <taxon>Eukaryota</taxon>
        <taxon>Fungi</taxon>
        <taxon>Dikarya</taxon>
        <taxon>Ascomycota</taxon>
        <taxon>Pezizomycotina</taxon>
        <taxon>Dothideomycetes</taxon>
        <taxon>Dothideomycetes incertae sedis</taxon>
        <taxon>Coniosporium</taxon>
    </lineage>
</organism>
<reference evidence="1" key="1">
    <citation type="submission" date="2024-09" db="EMBL/GenBank/DDBJ databases">
        <title>Black Yeasts Isolated from many extreme environments.</title>
        <authorList>
            <person name="Coleine C."/>
            <person name="Stajich J.E."/>
            <person name="Selbmann L."/>
        </authorList>
    </citation>
    <scope>NUCLEOTIDE SEQUENCE</scope>
    <source>
        <strain evidence="1">CCFEE 5737</strain>
    </source>
</reference>
<dbReference type="Proteomes" id="UP001186974">
    <property type="component" value="Unassembled WGS sequence"/>
</dbReference>
<evidence type="ECO:0000313" key="1">
    <source>
        <dbReference type="EMBL" id="KAK3066073.1"/>
    </source>
</evidence>
<gene>
    <name evidence="1" type="ORF">LTS18_002054</name>
</gene>
<proteinExistence type="predicted"/>
<keyword evidence="2" id="KW-1185">Reference proteome</keyword>
<protein>
    <submittedName>
        <fullName evidence="1">Uncharacterized protein</fullName>
    </submittedName>
</protein>
<dbReference type="EMBL" id="JAWDJW010006029">
    <property type="protein sequence ID" value="KAK3066073.1"/>
    <property type="molecule type" value="Genomic_DNA"/>
</dbReference>
<sequence length="91" mass="10491">IANFEHRFEARKKDLAVVWSLMAFSAGVVESLIVVDRYLWLREQEAVGEEGAWVECVFGPEQSPRNFVVVGVKKQKQKEKQHMLTERETGN</sequence>
<feature type="non-terminal residue" evidence="1">
    <location>
        <position position="1"/>
    </location>
</feature>
<name>A0ACC3DEC6_9PEZI</name>
<evidence type="ECO:0000313" key="2">
    <source>
        <dbReference type="Proteomes" id="UP001186974"/>
    </source>
</evidence>
<accession>A0ACC3DEC6</accession>